<dbReference type="InterPro" id="IPR052713">
    <property type="entry name" value="FeoA"/>
</dbReference>
<keyword evidence="4" id="KW-1185">Reference proteome</keyword>
<dbReference type="OrthoDB" id="9811076at2"/>
<comment type="caution">
    <text evidence="3">The sequence shown here is derived from an EMBL/GenBank/DDBJ whole genome shotgun (WGS) entry which is preliminary data.</text>
</comment>
<evidence type="ECO:0000259" key="2">
    <source>
        <dbReference type="SMART" id="SM00899"/>
    </source>
</evidence>
<organism evidence="3 4">
    <name type="scientific">Vibrio ichthyoenteri ATCC 700023</name>
    <dbReference type="NCBI Taxonomy" id="870968"/>
    <lineage>
        <taxon>Bacteria</taxon>
        <taxon>Pseudomonadati</taxon>
        <taxon>Pseudomonadota</taxon>
        <taxon>Gammaproteobacteria</taxon>
        <taxon>Vibrionales</taxon>
        <taxon>Vibrionaceae</taxon>
        <taxon>Vibrio</taxon>
    </lineage>
</organism>
<dbReference type="Pfam" id="PF04023">
    <property type="entry name" value="FeoA"/>
    <property type="match status" value="1"/>
</dbReference>
<dbReference type="Proteomes" id="UP000004605">
    <property type="component" value="Unassembled WGS sequence"/>
</dbReference>
<dbReference type="PANTHER" id="PTHR42954:SF2">
    <property type="entry name" value="FE(2+) TRANSPORT PROTEIN A"/>
    <property type="match status" value="1"/>
</dbReference>
<dbReference type="SUPFAM" id="SSF50037">
    <property type="entry name" value="C-terminal domain of transcriptional repressors"/>
    <property type="match status" value="1"/>
</dbReference>
<name>F9RXX3_9VIBR</name>
<evidence type="ECO:0000313" key="4">
    <source>
        <dbReference type="Proteomes" id="UP000004605"/>
    </source>
</evidence>
<evidence type="ECO:0000313" key="3">
    <source>
        <dbReference type="EMBL" id="EGU47237.1"/>
    </source>
</evidence>
<sequence length="75" mass="8190">MELSKLQQGQEATITGFNELSNDVRKKLMVMGLLPNTPIKLIRFAPMGDPLQVEVRGVSIAVRANIAASILVEVK</sequence>
<dbReference type="RefSeq" id="WP_006710718.1">
    <property type="nucleotide sequence ID" value="NZ_AFWF01000026.1"/>
</dbReference>
<accession>F9RXX3</accession>
<reference evidence="3 4" key="1">
    <citation type="journal article" date="2012" name="Int. J. Syst. Evol. Microbiol.">
        <title>Vibrio caribbeanicus sp. nov., isolated from the marine sponge Scleritoderma cyanea.</title>
        <authorList>
            <person name="Hoffmann M."/>
            <person name="Monday S.R."/>
            <person name="Allard M.W."/>
            <person name="Strain E.A."/>
            <person name="Whittaker P."/>
            <person name="Naum M."/>
            <person name="McCarthy P.J."/>
            <person name="Lopez J.V."/>
            <person name="Fischer M."/>
            <person name="Brown E.W."/>
        </authorList>
    </citation>
    <scope>NUCLEOTIDE SEQUENCE [LARGE SCALE GENOMIC DNA]</scope>
    <source>
        <strain evidence="3 4">ATCC 700023</strain>
    </source>
</reference>
<proteinExistence type="predicted"/>
<dbReference type="EMBL" id="AFWF01000026">
    <property type="protein sequence ID" value="EGU47237.1"/>
    <property type="molecule type" value="Genomic_DNA"/>
</dbReference>
<dbReference type="AlphaFoldDB" id="F9RXX3"/>
<dbReference type="InterPro" id="IPR038157">
    <property type="entry name" value="FeoA_core_dom"/>
</dbReference>
<protein>
    <submittedName>
        <fullName evidence="3">Fe2+ transport system protein A</fullName>
    </submittedName>
</protein>
<dbReference type="Gene3D" id="2.30.30.90">
    <property type="match status" value="1"/>
</dbReference>
<dbReference type="GO" id="GO:0046914">
    <property type="term" value="F:transition metal ion binding"/>
    <property type="evidence" value="ECO:0007669"/>
    <property type="project" value="InterPro"/>
</dbReference>
<dbReference type="PANTHER" id="PTHR42954">
    <property type="entry name" value="FE(2+) TRANSPORT PROTEIN A"/>
    <property type="match status" value="1"/>
</dbReference>
<dbReference type="InterPro" id="IPR008988">
    <property type="entry name" value="Transcriptional_repressor_C"/>
</dbReference>
<feature type="domain" description="Ferrous iron transporter FeoA-like" evidence="2">
    <location>
        <begin position="1"/>
        <end position="74"/>
    </location>
</feature>
<dbReference type="SMART" id="SM00899">
    <property type="entry name" value="FeoA"/>
    <property type="match status" value="1"/>
</dbReference>
<keyword evidence="1" id="KW-0408">Iron</keyword>
<dbReference type="InterPro" id="IPR007167">
    <property type="entry name" value="Fe-transptr_FeoA-like"/>
</dbReference>
<evidence type="ECO:0000256" key="1">
    <source>
        <dbReference type="ARBA" id="ARBA00023004"/>
    </source>
</evidence>
<gene>
    <name evidence="3" type="ORF">VII00023_13467</name>
</gene>